<evidence type="ECO:0000313" key="2">
    <source>
        <dbReference type="Proteomes" id="UP000828390"/>
    </source>
</evidence>
<dbReference type="Proteomes" id="UP000828390">
    <property type="component" value="Unassembled WGS sequence"/>
</dbReference>
<evidence type="ECO:0000313" key="1">
    <source>
        <dbReference type="EMBL" id="KAH3723485.1"/>
    </source>
</evidence>
<dbReference type="EMBL" id="JAIWYP010000012">
    <property type="protein sequence ID" value="KAH3723485.1"/>
    <property type="molecule type" value="Genomic_DNA"/>
</dbReference>
<protein>
    <submittedName>
        <fullName evidence="1">Uncharacterized protein</fullName>
    </submittedName>
</protein>
<organism evidence="1 2">
    <name type="scientific">Dreissena polymorpha</name>
    <name type="common">Zebra mussel</name>
    <name type="synonym">Mytilus polymorpha</name>
    <dbReference type="NCBI Taxonomy" id="45954"/>
    <lineage>
        <taxon>Eukaryota</taxon>
        <taxon>Metazoa</taxon>
        <taxon>Spiralia</taxon>
        <taxon>Lophotrochozoa</taxon>
        <taxon>Mollusca</taxon>
        <taxon>Bivalvia</taxon>
        <taxon>Autobranchia</taxon>
        <taxon>Heteroconchia</taxon>
        <taxon>Euheterodonta</taxon>
        <taxon>Imparidentia</taxon>
        <taxon>Neoheterodontei</taxon>
        <taxon>Myida</taxon>
        <taxon>Dreissenoidea</taxon>
        <taxon>Dreissenidae</taxon>
        <taxon>Dreissena</taxon>
    </lineage>
</organism>
<reference evidence="1" key="2">
    <citation type="submission" date="2020-11" db="EMBL/GenBank/DDBJ databases">
        <authorList>
            <person name="McCartney M.A."/>
            <person name="Auch B."/>
            <person name="Kono T."/>
            <person name="Mallez S."/>
            <person name="Becker A."/>
            <person name="Gohl D.M."/>
            <person name="Silverstein K.A.T."/>
            <person name="Koren S."/>
            <person name="Bechman K.B."/>
            <person name="Herman A."/>
            <person name="Abrahante J.E."/>
            <person name="Garbe J."/>
        </authorList>
    </citation>
    <scope>NUCLEOTIDE SEQUENCE</scope>
    <source>
        <strain evidence="1">Duluth1</strain>
        <tissue evidence="1">Whole animal</tissue>
    </source>
</reference>
<comment type="caution">
    <text evidence="1">The sequence shown here is derived from an EMBL/GenBank/DDBJ whole genome shotgun (WGS) entry which is preliminary data.</text>
</comment>
<gene>
    <name evidence="1" type="ORF">DPMN_049273</name>
</gene>
<sequence length="154" mass="17198">MFHEDWIINLTSSQLLTKRIAPLIATIFELGQDIIGTNLLTTYPPTFHEDKTIHVASRVKTALPTGGYYPCVLPVLTCQLSSSMWPGDRHVLGSATTLLECRWLTKKLTCSVQPQDIMRTNVLTKVHEEINSPTPGSHVLKQSGTIFELIQDII</sequence>
<reference evidence="1" key="1">
    <citation type="journal article" date="2019" name="bioRxiv">
        <title>The Genome of the Zebra Mussel, Dreissena polymorpha: A Resource for Invasive Species Research.</title>
        <authorList>
            <person name="McCartney M.A."/>
            <person name="Auch B."/>
            <person name="Kono T."/>
            <person name="Mallez S."/>
            <person name="Zhang Y."/>
            <person name="Obille A."/>
            <person name="Becker A."/>
            <person name="Abrahante J.E."/>
            <person name="Garbe J."/>
            <person name="Badalamenti J.P."/>
            <person name="Herman A."/>
            <person name="Mangelson H."/>
            <person name="Liachko I."/>
            <person name="Sullivan S."/>
            <person name="Sone E.D."/>
            <person name="Koren S."/>
            <person name="Silverstein K.A.T."/>
            <person name="Beckman K.B."/>
            <person name="Gohl D.M."/>
        </authorList>
    </citation>
    <scope>NUCLEOTIDE SEQUENCE</scope>
    <source>
        <strain evidence="1">Duluth1</strain>
        <tissue evidence="1">Whole animal</tissue>
    </source>
</reference>
<accession>A0A9D4CFL3</accession>
<name>A0A9D4CFL3_DREPO</name>
<keyword evidence="2" id="KW-1185">Reference proteome</keyword>
<proteinExistence type="predicted"/>
<dbReference type="AlphaFoldDB" id="A0A9D4CFL3"/>